<protein>
    <submittedName>
        <fullName evidence="3">Uncharacterized protein</fullName>
    </submittedName>
</protein>
<feature type="compositionally biased region" description="Basic and acidic residues" evidence="1">
    <location>
        <begin position="48"/>
        <end position="67"/>
    </location>
</feature>
<dbReference type="PANTHER" id="PTHR21180">
    <property type="entry name" value="ENDONUCLEASE/EXONUCLEASE/PHOSPHATASE FAMILY DOMAIN-CONTAINING PROTEIN 1"/>
    <property type="match status" value="1"/>
</dbReference>
<dbReference type="InterPro" id="IPR051675">
    <property type="entry name" value="Endo/Exo/Phosphatase_dom_1"/>
</dbReference>
<dbReference type="PROSITE" id="PS51257">
    <property type="entry name" value="PROKAR_LIPOPROTEIN"/>
    <property type="match status" value="1"/>
</dbReference>
<dbReference type="AlphaFoldDB" id="A0A413LSI5"/>
<dbReference type="SMART" id="SM00278">
    <property type="entry name" value="HhH1"/>
    <property type="match status" value="2"/>
</dbReference>
<dbReference type="InterPro" id="IPR004509">
    <property type="entry name" value="Competence_ComEA_HhH"/>
</dbReference>
<dbReference type="RefSeq" id="WP_118041344.1">
    <property type="nucleotide sequence ID" value="NZ_BQNJ01000001.1"/>
</dbReference>
<dbReference type="Pfam" id="PF12836">
    <property type="entry name" value="HHH_3"/>
    <property type="match status" value="1"/>
</dbReference>
<dbReference type="Gene3D" id="3.10.560.10">
    <property type="entry name" value="Outer membrane lipoprotein wza domain like"/>
    <property type="match status" value="1"/>
</dbReference>
<dbReference type="InterPro" id="IPR010994">
    <property type="entry name" value="RuvA_2-like"/>
</dbReference>
<feature type="chain" id="PRO_5043646845" evidence="2">
    <location>
        <begin position="26"/>
        <end position="255"/>
    </location>
</feature>
<keyword evidence="2" id="KW-0732">Signal</keyword>
<accession>A0A413LSI5</accession>
<dbReference type="InterPro" id="IPR003583">
    <property type="entry name" value="Hlx-hairpin-Hlx_DNA-bd_motif"/>
</dbReference>
<proteinExistence type="predicted"/>
<feature type="compositionally biased region" description="Polar residues" evidence="1">
    <location>
        <begin position="70"/>
        <end position="80"/>
    </location>
</feature>
<dbReference type="Proteomes" id="UP001055091">
    <property type="component" value="Unassembled WGS sequence"/>
</dbReference>
<dbReference type="SUPFAM" id="SSF47781">
    <property type="entry name" value="RuvA domain 2-like"/>
    <property type="match status" value="1"/>
</dbReference>
<dbReference type="Gene3D" id="1.10.150.280">
    <property type="entry name" value="AF1531-like domain"/>
    <property type="match status" value="1"/>
</dbReference>
<name>A0A413LSI5_9FIRM</name>
<dbReference type="InterPro" id="IPR019554">
    <property type="entry name" value="Soluble_ligand-bd"/>
</dbReference>
<dbReference type="GO" id="GO:0006281">
    <property type="term" value="P:DNA repair"/>
    <property type="evidence" value="ECO:0007669"/>
    <property type="project" value="InterPro"/>
</dbReference>
<evidence type="ECO:0000313" key="3">
    <source>
        <dbReference type="EMBL" id="GKG99622.1"/>
    </source>
</evidence>
<reference evidence="3" key="1">
    <citation type="submission" date="2022-01" db="EMBL/GenBank/DDBJ databases">
        <title>Novel bile acid biosynthetic pathways are enriched in the microbiome of centenarians.</title>
        <authorList>
            <person name="Sato Y."/>
            <person name="Atarashi K."/>
            <person name="Plichta R.D."/>
            <person name="Arai Y."/>
            <person name="Sasajima S."/>
            <person name="Kearney M.S."/>
            <person name="Suda W."/>
            <person name="Takeshita K."/>
            <person name="Sasaki T."/>
            <person name="Okamoto S."/>
            <person name="Skelly N.A."/>
            <person name="Okamura Y."/>
            <person name="Vlamakis H."/>
            <person name="Li Y."/>
            <person name="Tanoue T."/>
            <person name="Takei H."/>
            <person name="Nittono H."/>
            <person name="Narushima S."/>
            <person name="Irie J."/>
            <person name="Itoh H."/>
            <person name="Moriya K."/>
            <person name="Sugiura Y."/>
            <person name="Suematsu M."/>
            <person name="Moritoki N."/>
            <person name="Shibata S."/>
            <person name="Littman R.D."/>
            <person name="Fischbach A.M."/>
            <person name="Uwamino Y."/>
            <person name="Inoue T."/>
            <person name="Honda A."/>
            <person name="Hattori M."/>
            <person name="Murai T."/>
            <person name="Xavier J.R."/>
            <person name="Hirose N."/>
            <person name="Honda K."/>
        </authorList>
    </citation>
    <scope>NUCLEOTIDE SEQUENCE</scope>
    <source>
        <strain evidence="3">CE91-St55</strain>
    </source>
</reference>
<dbReference type="PANTHER" id="PTHR21180:SF32">
    <property type="entry name" value="ENDONUCLEASE_EXONUCLEASE_PHOSPHATASE FAMILY DOMAIN-CONTAINING PROTEIN 1"/>
    <property type="match status" value="1"/>
</dbReference>
<dbReference type="GO" id="GO:0003677">
    <property type="term" value="F:DNA binding"/>
    <property type="evidence" value="ECO:0007669"/>
    <property type="project" value="InterPro"/>
</dbReference>
<feature type="signal peptide" evidence="2">
    <location>
        <begin position="1"/>
        <end position="25"/>
    </location>
</feature>
<comment type="caution">
    <text evidence="3">The sequence shown here is derived from an EMBL/GenBank/DDBJ whole genome shotgun (WGS) entry which is preliminary data.</text>
</comment>
<evidence type="ECO:0000256" key="1">
    <source>
        <dbReference type="SAM" id="MobiDB-lite"/>
    </source>
</evidence>
<organism evidence="3 4">
    <name type="scientific">Hungatella hathewayi</name>
    <dbReference type="NCBI Taxonomy" id="154046"/>
    <lineage>
        <taxon>Bacteria</taxon>
        <taxon>Bacillati</taxon>
        <taxon>Bacillota</taxon>
        <taxon>Clostridia</taxon>
        <taxon>Lachnospirales</taxon>
        <taxon>Lachnospiraceae</taxon>
        <taxon>Hungatella</taxon>
    </lineage>
</organism>
<dbReference type="GO" id="GO:0015627">
    <property type="term" value="C:type II protein secretion system complex"/>
    <property type="evidence" value="ECO:0007669"/>
    <property type="project" value="TreeGrafter"/>
</dbReference>
<feature type="region of interest" description="Disordered" evidence="1">
    <location>
        <begin position="37"/>
        <end position="80"/>
    </location>
</feature>
<dbReference type="GO" id="GO:0015628">
    <property type="term" value="P:protein secretion by the type II secretion system"/>
    <property type="evidence" value="ECO:0007669"/>
    <property type="project" value="TreeGrafter"/>
</dbReference>
<dbReference type="EMBL" id="BQNJ01000001">
    <property type="protein sequence ID" value="GKG99622.1"/>
    <property type="molecule type" value="Genomic_DNA"/>
</dbReference>
<dbReference type="Pfam" id="PF10531">
    <property type="entry name" value="SLBB"/>
    <property type="match status" value="1"/>
</dbReference>
<gene>
    <name evidence="3" type="ORF">CE91St55_16040</name>
</gene>
<evidence type="ECO:0000256" key="2">
    <source>
        <dbReference type="SAM" id="SignalP"/>
    </source>
</evidence>
<evidence type="ECO:0000313" key="4">
    <source>
        <dbReference type="Proteomes" id="UP001055091"/>
    </source>
</evidence>
<sequence length="255" mass="26770">MKYRYQAVKTAVILICVLAACICCSCDGRQGGWESGELSVLSGPGDTEMSRGEEMPEEKSGPDDKGSGEASETSEVLQTPVSESTTAAVCYVHICGEVLLPGVYEMEEGSRIFQVVERAGGFTERAAQQYLNMAQIVSDGMKIVVPDGESMEGAERYGIDSASGSGSMGGGVMVPGMAAAGSGSEPGGSAAKEKVNLNTATREELMTLKGIGEAKADDIIAYRESHGGFQKIEDIKKISGIKNAAFEKIKDDITV</sequence>
<dbReference type="NCBIfam" id="TIGR00426">
    <property type="entry name" value="competence protein ComEA helix-hairpin-helix repeat region"/>
    <property type="match status" value="1"/>
</dbReference>